<feature type="compositionally biased region" description="Gly residues" evidence="1">
    <location>
        <begin position="155"/>
        <end position="164"/>
    </location>
</feature>
<organism evidence="2 3">
    <name type="scientific">Neohortaea acidophila</name>
    <dbReference type="NCBI Taxonomy" id="245834"/>
    <lineage>
        <taxon>Eukaryota</taxon>
        <taxon>Fungi</taxon>
        <taxon>Dikarya</taxon>
        <taxon>Ascomycota</taxon>
        <taxon>Pezizomycotina</taxon>
        <taxon>Dothideomycetes</taxon>
        <taxon>Dothideomycetidae</taxon>
        <taxon>Mycosphaerellales</taxon>
        <taxon>Teratosphaeriaceae</taxon>
        <taxon>Neohortaea</taxon>
    </lineage>
</organism>
<dbReference type="AlphaFoldDB" id="A0A6A6PM82"/>
<feature type="compositionally biased region" description="Basic and acidic residues" evidence="1">
    <location>
        <begin position="245"/>
        <end position="261"/>
    </location>
</feature>
<dbReference type="GeneID" id="54475410"/>
<feature type="compositionally biased region" description="Low complexity" evidence="1">
    <location>
        <begin position="60"/>
        <end position="78"/>
    </location>
</feature>
<gene>
    <name evidence="2" type="ORF">BDY17DRAFT_302414</name>
</gene>
<dbReference type="OrthoDB" id="5384020at2759"/>
<name>A0A6A6PM82_9PEZI</name>
<feature type="compositionally biased region" description="Pro residues" evidence="1">
    <location>
        <begin position="227"/>
        <end position="244"/>
    </location>
</feature>
<feature type="compositionally biased region" description="Polar residues" evidence="1">
    <location>
        <begin position="36"/>
        <end position="54"/>
    </location>
</feature>
<reference evidence="2" key="1">
    <citation type="journal article" date="2020" name="Stud. Mycol.">
        <title>101 Dothideomycetes genomes: a test case for predicting lifestyles and emergence of pathogens.</title>
        <authorList>
            <person name="Haridas S."/>
            <person name="Albert R."/>
            <person name="Binder M."/>
            <person name="Bloem J."/>
            <person name="Labutti K."/>
            <person name="Salamov A."/>
            <person name="Andreopoulos B."/>
            <person name="Baker S."/>
            <person name="Barry K."/>
            <person name="Bills G."/>
            <person name="Bluhm B."/>
            <person name="Cannon C."/>
            <person name="Castanera R."/>
            <person name="Culley D."/>
            <person name="Daum C."/>
            <person name="Ezra D."/>
            <person name="Gonzalez J."/>
            <person name="Henrissat B."/>
            <person name="Kuo A."/>
            <person name="Liang C."/>
            <person name="Lipzen A."/>
            <person name="Lutzoni F."/>
            <person name="Magnuson J."/>
            <person name="Mondo S."/>
            <person name="Nolan M."/>
            <person name="Ohm R."/>
            <person name="Pangilinan J."/>
            <person name="Park H.-J."/>
            <person name="Ramirez L."/>
            <person name="Alfaro M."/>
            <person name="Sun H."/>
            <person name="Tritt A."/>
            <person name="Yoshinaga Y."/>
            <person name="Zwiers L.-H."/>
            <person name="Turgeon B."/>
            <person name="Goodwin S."/>
            <person name="Spatafora J."/>
            <person name="Crous P."/>
            <person name="Grigoriev I."/>
        </authorList>
    </citation>
    <scope>NUCLEOTIDE SEQUENCE</scope>
    <source>
        <strain evidence="2">CBS 113389</strain>
    </source>
</reference>
<feature type="region of interest" description="Disordered" evidence="1">
    <location>
        <begin position="1"/>
        <end position="267"/>
    </location>
</feature>
<evidence type="ECO:0000313" key="2">
    <source>
        <dbReference type="EMBL" id="KAF2480801.1"/>
    </source>
</evidence>
<keyword evidence="3" id="KW-1185">Reference proteome</keyword>
<protein>
    <submittedName>
        <fullName evidence="2">Uncharacterized protein</fullName>
    </submittedName>
</protein>
<evidence type="ECO:0000256" key="1">
    <source>
        <dbReference type="SAM" id="MobiDB-lite"/>
    </source>
</evidence>
<evidence type="ECO:0000313" key="3">
    <source>
        <dbReference type="Proteomes" id="UP000799767"/>
    </source>
</evidence>
<dbReference type="Proteomes" id="UP000799767">
    <property type="component" value="Unassembled WGS sequence"/>
</dbReference>
<proteinExistence type="predicted"/>
<dbReference type="EMBL" id="MU001639">
    <property type="protein sequence ID" value="KAF2480801.1"/>
    <property type="molecule type" value="Genomic_DNA"/>
</dbReference>
<sequence>MSDDNNNQGHSPPPSHRRRTSFVGETLADLFGSGRGSMNRSTNEPNNSPPTQQMPGPISQAAAQAQRRRLSLTTLGLSASPNQSSAFASMRGRGDSLTSTNSGSPEESAIAEDDGQGRESSLSSSPSNTPFQRRTSFGARALRDIRTGSFSGQQAGSGGGGSPGQNGTSSSSNGSANKSSHTRTISSRDAKGRGSSEGFNWSDNLRSRAERTSIAGQGGLGGAAASPPRPQNVPPMEAPPVAPPKPKERPRPDHFQERILKGDFYMD</sequence>
<dbReference type="RefSeq" id="XP_033587371.1">
    <property type="nucleotide sequence ID" value="XM_033734408.1"/>
</dbReference>
<feature type="compositionally biased region" description="Low complexity" evidence="1">
    <location>
        <begin position="165"/>
        <end position="179"/>
    </location>
</feature>
<feature type="compositionally biased region" description="Polar residues" evidence="1">
    <location>
        <begin position="1"/>
        <end position="10"/>
    </location>
</feature>
<feature type="compositionally biased region" description="Polar residues" evidence="1">
    <location>
        <begin position="96"/>
        <end position="105"/>
    </location>
</feature>
<accession>A0A6A6PM82</accession>